<dbReference type="Pfam" id="PF14111">
    <property type="entry name" value="DUF4283"/>
    <property type="match status" value="1"/>
</dbReference>
<gene>
    <name evidence="3" type="ORF">Bca52824_059196</name>
</gene>
<dbReference type="InterPro" id="IPR040256">
    <property type="entry name" value="At4g02000-like"/>
</dbReference>
<sequence>MAMSLEEEDEPFNLPDLPEFSSVERNYLSLIGRILNPDCQKMRSLILDMPRKWQKVGKCRGVALSRDKFQFIFDNEYDLLDVLDKGVHTYNEWTLVIQRWVENPPEDYLQYIPLWVQIRQLPVNYYTAEAISSLGDLVGKVDVVAFDPNKVQVQNFVRVKVFFDVSRPLRKEKVVNLPKGGSATIMFSYERIQKRCYECQRLNHECEVCPLWIRKRQWQADDRKAFGSFMKPIKPLVITNNDPLYGVLKEEQVGINPATGRPRIAADVLEAMRQYLLVSNVDERRVREDRIKKSVAEAEADQ</sequence>
<keyword evidence="4" id="KW-1185">Reference proteome</keyword>
<proteinExistence type="predicted"/>
<dbReference type="Proteomes" id="UP000886595">
    <property type="component" value="Unassembled WGS sequence"/>
</dbReference>
<dbReference type="InterPro" id="IPR025558">
    <property type="entry name" value="DUF4283"/>
</dbReference>
<protein>
    <recommendedName>
        <fullName evidence="5">DUF4283 domain-containing protein</fullName>
    </recommendedName>
</protein>
<evidence type="ECO:0008006" key="5">
    <source>
        <dbReference type="Google" id="ProtNLM"/>
    </source>
</evidence>
<evidence type="ECO:0000259" key="1">
    <source>
        <dbReference type="Pfam" id="PF14111"/>
    </source>
</evidence>
<dbReference type="OrthoDB" id="1109668at2759"/>
<evidence type="ECO:0000259" key="2">
    <source>
        <dbReference type="Pfam" id="PF14392"/>
    </source>
</evidence>
<reference evidence="3 4" key="1">
    <citation type="submission" date="2020-02" db="EMBL/GenBank/DDBJ databases">
        <authorList>
            <person name="Ma Q."/>
            <person name="Huang Y."/>
            <person name="Song X."/>
            <person name="Pei D."/>
        </authorList>
    </citation>
    <scope>NUCLEOTIDE SEQUENCE [LARGE SCALE GENOMIC DNA]</scope>
    <source>
        <strain evidence="3">Sxm20200214</strain>
        <tissue evidence="3">Leaf</tissue>
    </source>
</reference>
<name>A0A8X7QV08_BRACI</name>
<dbReference type="EMBL" id="JAAMPC010000012">
    <property type="protein sequence ID" value="KAG2276641.1"/>
    <property type="molecule type" value="Genomic_DNA"/>
</dbReference>
<evidence type="ECO:0000313" key="4">
    <source>
        <dbReference type="Proteomes" id="UP000886595"/>
    </source>
</evidence>
<organism evidence="3 4">
    <name type="scientific">Brassica carinata</name>
    <name type="common">Ethiopian mustard</name>
    <name type="synonym">Abyssinian cabbage</name>
    <dbReference type="NCBI Taxonomy" id="52824"/>
    <lineage>
        <taxon>Eukaryota</taxon>
        <taxon>Viridiplantae</taxon>
        <taxon>Streptophyta</taxon>
        <taxon>Embryophyta</taxon>
        <taxon>Tracheophyta</taxon>
        <taxon>Spermatophyta</taxon>
        <taxon>Magnoliopsida</taxon>
        <taxon>eudicotyledons</taxon>
        <taxon>Gunneridae</taxon>
        <taxon>Pentapetalae</taxon>
        <taxon>rosids</taxon>
        <taxon>malvids</taxon>
        <taxon>Brassicales</taxon>
        <taxon>Brassicaceae</taxon>
        <taxon>Brassiceae</taxon>
        <taxon>Brassica</taxon>
    </lineage>
</organism>
<dbReference type="InterPro" id="IPR025836">
    <property type="entry name" value="Zn_knuckle_CX2CX4HX4C"/>
</dbReference>
<comment type="caution">
    <text evidence="3">The sequence shown here is derived from an EMBL/GenBank/DDBJ whole genome shotgun (WGS) entry which is preliminary data.</text>
</comment>
<accession>A0A8X7QV08</accession>
<dbReference type="PANTHER" id="PTHR31286:SF178">
    <property type="entry name" value="DUF4283 DOMAIN-CONTAINING PROTEIN"/>
    <property type="match status" value="1"/>
</dbReference>
<dbReference type="AlphaFoldDB" id="A0A8X7QV08"/>
<feature type="domain" description="DUF4283" evidence="1">
    <location>
        <begin position="24"/>
        <end position="103"/>
    </location>
</feature>
<dbReference type="Pfam" id="PF14392">
    <property type="entry name" value="zf-CCHC_4"/>
    <property type="match status" value="1"/>
</dbReference>
<feature type="domain" description="Zinc knuckle CX2CX4HX4C" evidence="2">
    <location>
        <begin position="163"/>
        <end position="210"/>
    </location>
</feature>
<evidence type="ECO:0000313" key="3">
    <source>
        <dbReference type="EMBL" id="KAG2276641.1"/>
    </source>
</evidence>
<dbReference type="PANTHER" id="PTHR31286">
    <property type="entry name" value="GLYCINE-RICH CELL WALL STRUCTURAL PROTEIN 1.8-LIKE"/>
    <property type="match status" value="1"/>
</dbReference>